<reference evidence="2 3" key="1">
    <citation type="submission" date="2024-06" db="EMBL/GenBank/DDBJ databases">
        <title>Genomic Encyclopedia of Type Strains, Phase IV (KMG-IV): sequencing the most valuable type-strain genomes for metagenomic binning, comparative biology and taxonomic classification.</title>
        <authorList>
            <person name="Goeker M."/>
        </authorList>
    </citation>
    <scope>NUCLEOTIDE SEQUENCE [LARGE SCALE GENOMIC DNA]</scope>
    <source>
        <strain evidence="2 3">DSM 29388</strain>
    </source>
</reference>
<evidence type="ECO:0008006" key="4">
    <source>
        <dbReference type="Google" id="ProtNLM"/>
    </source>
</evidence>
<dbReference type="RefSeq" id="WP_354509221.1">
    <property type="nucleotide sequence ID" value="NZ_JBEPMO010000009.1"/>
</dbReference>
<dbReference type="EMBL" id="JBEPMO010000009">
    <property type="protein sequence ID" value="MET3732212.1"/>
    <property type="molecule type" value="Genomic_DNA"/>
</dbReference>
<keyword evidence="1" id="KW-0472">Membrane</keyword>
<organism evidence="2 3">
    <name type="scientific">Moheibacter stercoris</name>
    <dbReference type="NCBI Taxonomy" id="1628251"/>
    <lineage>
        <taxon>Bacteria</taxon>
        <taxon>Pseudomonadati</taxon>
        <taxon>Bacteroidota</taxon>
        <taxon>Flavobacteriia</taxon>
        <taxon>Flavobacteriales</taxon>
        <taxon>Weeksellaceae</taxon>
        <taxon>Moheibacter</taxon>
    </lineage>
</organism>
<evidence type="ECO:0000313" key="2">
    <source>
        <dbReference type="EMBL" id="MET3732212.1"/>
    </source>
</evidence>
<keyword evidence="1" id="KW-0812">Transmembrane</keyword>
<keyword evidence="3" id="KW-1185">Reference proteome</keyword>
<evidence type="ECO:0000313" key="3">
    <source>
        <dbReference type="Proteomes" id="UP001549146"/>
    </source>
</evidence>
<gene>
    <name evidence="2" type="ORF">ABID46_001799</name>
</gene>
<comment type="caution">
    <text evidence="2">The sequence shown here is derived from an EMBL/GenBank/DDBJ whole genome shotgun (WGS) entry which is preliminary data.</text>
</comment>
<feature type="transmembrane region" description="Helical" evidence="1">
    <location>
        <begin position="289"/>
        <end position="307"/>
    </location>
</feature>
<protein>
    <recommendedName>
        <fullName evidence="4">Zinc finger domain-containing protein, LSD1 subclass</fullName>
    </recommendedName>
</protein>
<sequence>MACEENISRFKNIAENFEAKTPHVHNLNCTKCGSTIELSENIAFVECSNCKANLVNLNAYKFQEIQPTGIVPFQISKAKAIQIFQNWIVEGIWYDADLKKVSIIHNLSAYYVPFWSFNAQTDSVWTGYSGKYVKKKLDKSELHNMDVVWKLKIGTYSHNFKNLLICASTHFLGKINHLGPYNLDNLKPFNFDYIVGWDSSAFDRDMNESFEEFKKNMNQYIQTKCEAKLKDDTFKDLAIQTFYSNETFYLILVPIWECNYFYKGKLYNFVINGQSGEIQGTKPISKSCLLFLIIIFLLLFGLFLLILL</sequence>
<name>A0ABV2LXF5_9FLAO</name>
<proteinExistence type="predicted"/>
<keyword evidence="1" id="KW-1133">Transmembrane helix</keyword>
<dbReference type="Proteomes" id="UP001549146">
    <property type="component" value="Unassembled WGS sequence"/>
</dbReference>
<evidence type="ECO:0000256" key="1">
    <source>
        <dbReference type="SAM" id="Phobius"/>
    </source>
</evidence>
<accession>A0ABV2LXF5</accession>